<dbReference type="InterPro" id="IPR051471">
    <property type="entry name" value="Bacterial_PTS_sugar_comp"/>
</dbReference>
<dbReference type="Proteomes" id="UP000006872">
    <property type="component" value="Chromosome"/>
</dbReference>
<dbReference type="PANTHER" id="PTHR33799">
    <property type="entry name" value="PTS PERMEASE-RELATED-RELATED"/>
    <property type="match status" value="1"/>
</dbReference>
<sequence length="154" mass="16121">MIEIYMAGHGEYAMGIVSALDMLLGDSHGVTPVCAYCGDITSIHQLETHLTQAAAGVHSRGNDMVLFTDIPGGSVNNTALKIAASSPHVHLISGASVVMLLEFYMSEGAPLEQRIAIALQAAQGASRYQNKQPDFIALRETMAKCANAGSGASC</sequence>
<dbReference type="InterPro" id="IPR004701">
    <property type="entry name" value="PTS_EIIA_man-typ"/>
</dbReference>
<evidence type="ECO:0000313" key="4">
    <source>
        <dbReference type="Proteomes" id="UP000006872"/>
    </source>
</evidence>
<dbReference type="AlphaFoldDB" id="E3G1I1"/>
<dbReference type="PANTHER" id="PTHR33799:SF1">
    <property type="entry name" value="PTS SYSTEM MANNOSE-SPECIFIC EIIAB COMPONENT-RELATED"/>
    <property type="match status" value="1"/>
</dbReference>
<protein>
    <submittedName>
        <fullName evidence="3">PTS system fructose subfamily IIA component</fullName>
    </submittedName>
</protein>
<dbReference type="GO" id="GO:0016020">
    <property type="term" value="C:membrane"/>
    <property type="evidence" value="ECO:0007669"/>
    <property type="project" value="InterPro"/>
</dbReference>
<name>E3G1I1_ENTLS</name>
<dbReference type="KEGG" id="esc:Entcl_4032"/>
<dbReference type="EMBL" id="CP002272">
    <property type="protein sequence ID" value="ADO50266.1"/>
    <property type="molecule type" value="Genomic_DNA"/>
</dbReference>
<dbReference type="Pfam" id="PF03610">
    <property type="entry name" value="EIIA-man"/>
    <property type="match status" value="1"/>
</dbReference>
<proteinExistence type="predicted"/>
<evidence type="ECO:0000313" key="3">
    <source>
        <dbReference type="EMBL" id="ADO50266.1"/>
    </source>
</evidence>
<dbReference type="GO" id="GO:0009401">
    <property type="term" value="P:phosphoenolpyruvate-dependent sugar phosphotransferase system"/>
    <property type="evidence" value="ECO:0007669"/>
    <property type="project" value="InterPro"/>
</dbReference>
<dbReference type="PROSITE" id="PS51096">
    <property type="entry name" value="PTS_EIIA_TYPE_4"/>
    <property type="match status" value="1"/>
</dbReference>
<keyword evidence="4" id="KW-1185">Reference proteome</keyword>
<dbReference type="HOGENOM" id="CLU_123235_3_0_6"/>
<evidence type="ECO:0000256" key="1">
    <source>
        <dbReference type="ARBA" id="ARBA00022679"/>
    </source>
</evidence>
<dbReference type="eggNOG" id="COG2893">
    <property type="taxonomic scope" value="Bacteria"/>
</dbReference>
<dbReference type="GO" id="GO:0016740">
    <property type="term" value="F:transferase activity"/>
    <property type="evidence" value="ECO:0007669"/>
    <property type="project" value="UniProtKB-KW"/>
</dbReference>
<dbReference type="SUPFAM" id="SSF53062">
    <property type="entry name" value="PTS system fructose IIA component-like"/>
    <property type="match status" value="1"/>
</dbReference>
<keyword evidence="1" id="KW-0808">Transferase</keyword>
<organism evidence="3 4">
    <name type="scientific">Enterobacter lignolyticus (strain SCF1)</name>
    <dbReference type="NCBI Taxonomy" id="701347"/>
    <lineage>
        <taxon>Bacteria</taxon>
        <taxon>Pseudomonadati</taxon>
        <taxon>Pseudomonadota</taxon>
        <taxon>Gammaproteobacteria</taxon>
        <taxon>Enterobacterales</taxon>
        <taxon>Enterobacteriaceae</taxon>
        <taxon>Pluralibacter</taxon>
    </lineage>
</organism>
<dbReference type="STRING" id="701347.Entcl_4032"/>
<dbReference type="RefSeq" id="WP_013367982.1">
    <property type="nucleotide sequence ID" value="NC_014618.1"/>
</dbReference>
<accession>E3G1I1</accession>
<feature type="domain" description="PTS EIIA type-4" evidence="2">
    <location>
        <begin position="1"/>
        <end position="126"/>
    </location>
</feature>
<dbReference type="Gene3D" id="3.40.50.510">
    <property type="entry name" value="Phosphotransferase system, mannose-type IIA component"/>
    <property type="match status" value="1"/>
</dbReference>
<reference evidence="3 4" key="2">
    <citation type="journal article" date="2011" name="Stand. Genomic Sci.">
        <title>Complete genome sequence of 'Enterobacter lignolyticus' SCF1.</title>
        <authorList>
            <person name="Deangelis K.M."/>
            <person name="D'Haeseleer P."/>
            <person name="Chivian D."/>
            <person name="Fortney J.L."/>
            <person name="Khudyakov J."/>
            <person name="Simmons B."/>
            <person name="Woo H."/>
            <person name="Arkin A.P."/>
            <person name="Davenport K.W."/>
            <person name="Goodwin L."/>
            <person name="Chen A."/>
            <person name="Ivanova N."/>
            <person name="Kyrpides N.C."/>
            <person name="Mavromatis K."/>
            <person name="Woyke T."/>
            <person name="Hazen T.C."/>
        </authorList>
    </citation>
    <scope>NUCLEOTIDE SEQUENCE [LARGE SCALE GENOMIC DNA]</scope>
    <source>
        <strain evidence="3 4">SCF1</strain>
    </source>
</reference>
<gene>
    <name evidence="3" type="ordered locus">Entcl_4032</name>
</gene>
<reference evidence="4" key="1">
    <citation type="submission" date="2010-10" db="EMBL/GenBank/DDBJ databases">
        <title>Complete sequence of Enterobacter cloacae SCF1.</title>
        <authorList>
            <consortium name="US DOE Joint Genome Institute"/>
            <person name="Lucas S."/>
            <person name="Copeland A."/>
            <person name="Lapidus A."/>
            <person name="Cheng J.-F."/>
            <person name="Bruce D."/>
            <person name="Goodwin L."/>
            <person name="Pitluck S."/>
            <person name="Davenport K."/>
            <person name="Detter J.C."/>
            <person name="Han C."/>
            <person name="Tapia R."/>
            <person name="Land M."/>
            <person name="Hauser L."/>
            <person name="Chang Y.-J."/>
            <person name="Jeffries C."/>
            <person name="Kyrpides N."/>
            <person name="Ivanova N."/>
            <person name="Mikhailova N."/>
            <person name="DeAngelis K."/>
            <person name="Arkin A.P."/>
            <person name="Chivian D."/>
            <person name="Edwards B."/>
            <person name="Woo H."/>
            <person name="Hazen T.C."/>
            <person name="Woyke T."/>
        </authorList>
    </citation>
    <scope>NUCLEOTIDE SEQUENCE [LARGE SCALE GENOMIC DNA]</scope>
    <source>
        <strain evidence="4">SCF1</strain>
    </source>
</reference>
<dbReference type="InterPro" id="IPR036662">
    <property type="entry name" value="PTS_EIIA_man-typ_sf"/>
</dbReference>
<evidence type="ECO:0000259" key="2">
    <source>
        <dbReference type="PROSITE" id="PS51096"/>
    </source>
</evidence>